<sequence>MKVETKLKEQFKDRLLVWSEASLGVKFDNLTQFQRSRQMISFFVQEVLEKLFPGIVPDDEGELESCIVDGSGDGGADLLYRTDDGQVLVIQAKYRGKDASESAESVGRVCDVLERLYLATQGKQESLHKDLIELANQIDWEEDTFRVYFITTARTGDSVKDRVKQGLVQIAELPDLGDRSEFRYLDQSLLNQELREAISSADFSDRPIVIPMIADSNESPWCHFEGEYRELYIGEVSGAILASILQKHKASLFTMNIRDYVGDSKTNKQIINTALADPSNFEYFNNGVTAVAGKIVPDRDAGTLTCDRMSIINGAQTVRSLLAAINRPGGTTHKPVSSVRVLFRLMSFGYPAEVPFVNEVTKYNNTQNAVKVADFRSNDEVQKDMARRFSNLNLGGRKYEYKNKRSDKKRNSIAITLEELTKAVFAFQFGPDDMWGGTNKLFDASATGLYKKVFVSPDSPLTESEFNQISGTFLVCNEIKKLWEEYRKFLRSKQMTMPPALERKGLIYYAVGELERQSYAKQGWNLDHDLGKLTKPNSWLTEADTPPRHAILRAFEISIRVLSQQYDSKKKNDSGFKHRNWFRDQETLRAINEGLELALEFGVPPRIWP</sequence>
<evidence type="ECO:0000313" key="2">
    <source>
        <dbReference type="EMBL" id="XCB27410.1"/>
    </source>
</evidence>
<dbReference type="EMBL" id="CP132932">
    <property type="protein sequence ID" value="XCB27410.1"/>
    <property type="molecule type" value="Genomic_DNA"/>
</dbReference>
<name>A0AAU7ZF52_9BACT</name>
<dbReference type="AlphaFoldDB" id="A0AAU7ZF52"/>
<dbReference type="InterPro" id="IPR018891">
    <property type="entry name" value="AIPR_C"/>
</dbReference>
<reference evidence="2" key="1">
    <citation type="submission" date="2023-08" db="EMBL/GenBank/DDBJ databases">
        <authorList>
            <person name="Messyasz A."/>
            <person name="Mannisto M.K."/>
            <person name="Kerkhof L.J."/>
            <person name="Haggblom M."/>
        </authorList>
    </citation>
    <scope>NUCLEOTIDE SEQUENCE</scope>
    <source>
        <strain evidence="2">M8UP23</strain>
    </source>
</reference>
<dbReference type="Pfam" id="PF10592">
    <property type="entry name" value="AIPR"/>
    <property type="match status" value="1"/>
</dbReference>
<organism evidence="2">
    <name type="scientific">Tunturiibacter empetritectus</name>
    <dbReference type="NCBI Taxonomy" id="3069691"/>
    <lineage>
        <taxon>Bacteria</taxon>
        <taxon>Pseudomonadati</taxon>
        <taxon>Acidobacteriota</taxon>
        <taxon>Terriglobia</taxon>
        <taxon>Terriglobales</taxon>
        <taxon>Acidobacteriaceae</taxon>
        <taxon>Tunturiibacter</taxon>
    </lineage>
</organism>
<accession>A0AAU7ZF52</accession>
<evidence type="ECO:0000259" key="1">
    <source>
        <dbReference type="Pfam" id="PF10592"/>
    </source>
</evidence>
<protein>
    <submittedName>
        <fullName evidence="2">AIPR family protein</fullName>
    </submittedName>
</protein>
<reference evidence="2" key="2">
    <citation type="journal article" date="2024" name="Environ. Microbiol.">
        <title>Genome analysis and description of Tunturibacter gen. nov. expands the diversity of Terriglobia in tundra soils.</title>
        <authorList>
            <person name="Messyasz A."/>
            <person name="Mannisto M.K."/>
            <person name="Kerkhof L.J."/>
            <person name="Haggblom M.M."/>
        </authorList>
    </citation>
    <scope>NUCLEOTIDE SEQUENCE</scope>
    <source>
        <strain evidence="2">M8UP23</strain>
    </source>
</reference>
<dbReference type="KEGG" id="temp:RBB75_03600"/>
<proteinExistence type="predicted"/>
<gene>
    <name evidence="2" type="ORF">RBB75_03600</name>
</gene>
<dbReference type="RefSeq" id="WP_353069562.1">
    <property type="nucleotide sequence ID" value="NZ_CP132932.1"/>
</dbReference>
<feature type="domain" description="Abortive phage infection protein C-terminal" evidence="1">
    <location>
        <begin position="253"/>
        <end position="516"/>
    </location>
</feature>